<dbReference type="GO" id="GO:0046583">
    <property type="term" value="F:monoatomic cation efflux transmembrane transporter activity"/>
    <property type="evidence" value="ECO:0007669"/>
    <property type="project" value="TreeGrafter"/>
</dbReference>
<feature type="transmembrane region" description="Helical" evidence="5">
    <location>
        <begin position="246"/>
        <end position="262"/>
    </location>
</feature>
<dbReference type="Gene3D" id="1.50.10.150">
    <property type="entry name" value="Voltage-dependent anion channel"/>
    <property type="match status" value="1"/>
</dbReference>
<proteinExistence type="predicted"/>
<feature type="transmembrane region" description="Helical" evidence="5">
    <location>
        <begin position="212"/>
        <end position="234"/>
    </location>
</feature>
<sequence length="347" mass="36437">MSSPTPLKFLMPGWFSLVMGLCGLALAWHRAGPLLGEMAGGLALVAGLVALVVFAVLLVASLLRWQRYPAALAEDLKHPVRHAFVAAFPVSLLLLATVGVALGGASGELAPVWRALWWAGSLMQLWATLWVLGRWLAPAVGATPGNTGLWPSVTPVLLIPVVGNVLAPLAGVPLGHGDWAAAQFGIGAFFWPVVLALMLARRIAHSPLPDRLLPAWMITVAPPAVVGLVLAQLVERGQAPLGAAQAMWGIALFFLLWVAPVLKRAVAQPFGIPFWALSFPLAAFTTLTLRLLALQEQPGGLMQTAAVLLLAATSMVVLWLGFATVRGLRDGSLLAPEPVAAITPVSA</sequence>
<evidence type="ECO:0000256" key="4">
    <source>
        <dbReference type="ARBA" id="ARBA00023136"/>
    </source>
</evidence>
<keyword evidence="7" id="KW-1185">Reference proteome</keyword>
<feature type="transmembrane region" description="Helical" evidence="5">
    <location>
        <begin position="149"/>
        <end position="167"/>
    </location>
</feature>
<feature type="transmembrane region" description="Helical" evidence="5">
    <location>
        <begin position="9"/>
        <end position="29"/>
    </location>
</feature>
<evidence type="ECO:0000313" key="7">
    <source>
        <dbReference type="Proteomes" id="UP000293912"/>
    </source>
</evidence>
<protein>
    <submittedName>
        <fullName evidence="6">Tellurite resistance protein TehA</fullName>
    </submittedName>
</protein>
<evidence type="ECO:0000256" key="2">
    <source>
        <dbReference type="ARBA" id="ARBA00022692"/>
    </source>
</evidence>
<feature type="transmembrane region" description="Helical" evidence="5">
    <location>
        <begin position="274"/>
        <end position="293"/>
    </location>
</feature>
<evidence type="ECO:0000313" key="6">
    <source>
        <dbReference type="EMBL" id="QBM26278.1"/>
    </source>
</evidence>
<dbReference type="EMBL" id="CP037867">
    <property type="protein sequence ID" value="QBM26278.1"/>
    <property type="molecule type" value="Genomic_DNA"/>
</dbReference>
<reference evidence="6 7" key="1">
    <citation type="submission" date="2019-03" db="EMBL/GenBank/DDBJ databases">
        <authorList>
            <person name="Sebastian G."/>
            <person name="Baumann P."/>
            <person name="Ruckert C."/>
            <person name="Kalinowski J."/>
            <person name="Nebel B."/>
            <person name="Takors R."/>
            <person name="Blombach B."/>
        </authorList>
    </citation>
    <scope>NUCLEOTIDE SEQUENCE [LARGE SCALE GENOMIC DNA]</scope>
    <source>
        <strain evidence="6 7">DSM 1084</strain>
    </source>
</reference>
<comment type="subcellular location">
    <subcellularLocation>
        <location evidence="1">Membrane</location>
        <topology evidence="1">Multi-pass membrane protein</topology>
    </subcellularLocation>
</comment>
<organism evidence="6 7">
    <name type="scientific">Hydrogenophaga pseudoflava</name>
    <name type="common">Pseudomonas carboxydoflava</name>
    <dbReference type="NCBI Taxonomy" id="47421"/>
    <lineage>
        <taxon>Bacteria</taxon>
        <taxon>Pseudomonadati</taxon>
        <taxon>Pseudomonadota</taxon>
        <taxon>Betaproteobacteria</taxon>
        <taxon>Burkholderiales</taxon>
        <taxon>Comamonadaceae</taxon>
        <taxon>Hydrogenophaga</taxon>
    </lineage>
</organism>
<dbReference type="KEGG" id="hpse:HPF_01215"/>
<name>A0A4P6WVX6_HYDPS</name>
<gene>
    <name evidence="6" type="primary">tehA</name>
    <name evidence="6" type="ORF">HPF_01215</name>
</gene>
<dbReference type="Pfam" id="PF03595">
    <property type="entry name" value="SLAC1"/>
    <property type="match status" value="1"/>
</dbReference>
<evidence type="ECO:0000256" key="1">
    <source>
        <dbReference type="ARBA" id="ARBA00004141"/>
    </source>
</evidence>
<dbReference type="Proteomes" id="UP000293912">
    <property type="component" value="Chromosome"/>
</dbReference>
<dbReference type="CDD" id="cd09323">
    <property type="entry name" value="TDT_SLAC1_like"/>
    <property type="match status" value="1"/>
</dbReference>
<dbReference type="RefSeq" id="WP_133155516.1">
    <property type="nucleotide sequence ID" value="NZ_CP037867.1"/>
</dbReference>
<dbReference type="AlphaFoldDB" id="A0A4P6WVX6"/>
<dbReference type="InterPro" id="IPR052951">
    <property type="entry name" value="Tellurite_res_ion_channel"/>
</dbReference>
<dbReference type="PANTHER" id="PTHR37955:SF1">
    <property type="entry name" value="DEP DOMAIN-CONTAINING PROTEIN"/>
    <property type="match status" value="1"/>
</dbReference>
<evidence type="ECO:0000256" key="3">
    <source>
        <dbReference type="ARBA" id="ARBA00022989"/>
    </source>
</evidence>
<keyword evidence="3 5" id="KW-1133">Transmembrane helix</keyword>
<keyword evidence="4 5" id="KW-0472">Membrane</keyword>
<feature type="transmembrane region" description="Helical" evidence="5">
    <location>
        <begin position="41"/>
        <end position="63"/>
    </location>
</feature>
<dbReference type="InterPro" id="IPR004695">
    <property type="entry name" value="SLAC1/Mae1/Ssu1/TehA"/>
</dbReference>
<feature type="transmembrane region" description="Helical" evidence="5">
    <location>
        <begin position="83"/>
        <end position="103"/>
    </location>
</feature>
<accession>A0A4P6WVX6</accession>
<dbReference type="InterPro" id="IPR038665">
    <property type="entry name" value="Voltage-dep_anion_channel_sf"/>
</dbReference>
<feature type="transmembrane region" description="Helical" evidence="5">
    <location>
        <begin position="179"/>
        <end position="200"/>
    </location>
</feature>
<keyword evidence="2 5" id="KW-0812">Transmembrane</keyword>
<feature type="transmembrane region" description="Helical" evidence="5">
    <location>
        <begin position="305"/>
        <end position="325"/>
    </location>
</feature>
<evidence type="ECO:0000256" key="5">
    <source>
        <dbReference type="SAM" id="Phobius"/>
    </source>
</evidence>
<dbReference type="GO" id="GO:0005886">
    <property type="term" value="C:plasma membrane"/>
    <property type="evidence" value="ECO:0007669"/>
    <property type="project" value="TreeGrafter"/>
</dbReference>
<dbReference type="PANTHER" id="PTHR37955">
    <property type="entry name" value="TELLURITE RESISTANCE PROTEIN TEHA"/>
    <property type="match status" value="1"/>
</dbReference>
<feature type="transmembrane region" description="Helical" evidence="5">
    <location>
        <begin position="115"/>
        <end position="137"/>
    </location>
</feature>